<keyword evidence="6" id="KW-0004">4Fe-4S</keyword>
<dbReference type="SMART" id="SM00478">
    <property type="entry name" value="ENDO3c"/>
    <property type="match status" value="1"/>
</dbReference>
<keyword evidence="12" id="KW-0234">DNA repair</keyword>
<dbReference type="NCBIfam" id="TIGR01084">
    <property type="entry name" value="mutY"/>
    <property type="match status" value="1"/>
</dbReference>
<keyword evidence="17" id="KW-1185">Reference proteome</keyword>
<comment type="cofactor">
    <cofactor evidence="14">
        <name>[4Fe-4S] cluster</name>
        <dbReference type="ChEBI" id="CHEBI:49883"/>
    </cofactor>
    <text evidence="14">Binds 1 [4Fe-4S] cluster.</text>
</comment>
<keyword evidence="10 14" id="KW-0408">Iron</keyword>
<dbReference type="EMBL" id="LRXL01000026">
    <property type="protein sequence ID" value="OAB80018.1"/>
    <property type="molecule type" value="Genomic_DNA"/>
</dbReference>
<dbReference type="GO" id="GO:0000701">
    <property type="term" value="F:purine-specific mismatch base pair DNA N-glycosylase activity"/>
    <property type="evidence" value="ECO:0007669"/>
    <property type="project" value="UniProtKB-EC"/>
</dbReference>
<dbReference type="InterPro" id="IPR011257">
    <property type="entry name" value="DNA_glycosylase"/>
</dbReference>
<evidence type="ECO:0000313" key="16">
    <source>
        <dbReference type="EMBL" id="OAB80018.1"/>
    </source>
</evidence>
<evidence type="ECO:0000256" key="11">
    <source>
        <dbReference type="ARBA" id="ARBA00023014"/>
    </source>
</evidence>
<keyword evidence="13 14" id="KW-0326">Glycosidase</keyword>
<evidence type="ECO:0000256" key="8">
    <source>
        <dbReference type="ARBA" id="ARBA00022763"/>
    </source>
</evidence>
<proteinExistence type="inferred from homology"/>
<dbReference type="Gene3D" id="3.90.79.10">
    <property type="entry name" value="Nucleoside Triphosphate Pyrophosphohydrolase"/>
    <property type="match status" value="1"/>
</dbReference>
<dbReference type="SUPFAM" id="SSF48150">
    <property type="entry name" value="DNA-glycosylase"/>
    <property type="match status" value="1"/>
</dbReference>
<evidence type="ECO:0000256" key="1">
    <source>
        <dbReference type="ARBA" id="ARBA00000843"/>
    </source>
</evidence>
<dbReference type="Proteomes" id="UP000077013">
    <property type="component" value="Unassembled WGS sequence"/>
</dbReference>
<comment type="catalytic activity">
    <reaction evidence="1 14">
        <text>Hydrolyzes free adenine bases from 7,8-dihydro-8-oxoguanine:adenine mismatched double-stranded DNA, leaving an apurinic site.</text>
        <dbReference type="EC" id="3.2.2.31"/>
    </reaction>
</comment>
<evidence type="ECO:0000256" key="6">
    <source>
        <dbReference type="ARBA" id="ARBA00022485"/>
    </source>
</evidence>
<keyword evidence="8 14" id="KW-0227">DNA damage</keyword>
<protein>
    <recommendedName>
        <fullName evidence="5 14">Adenine DNA glycosylase</fullName>
        <ecNumber evidence="4 14">3.2.2.31</ecNumber>
    </recommendedName>
</protein>
<dbReference type="Pfam" id="PF00633">
    <property type="entry name" value="HHH"/>
    <property type="match status" value="1"/>
</dbReference>
<dbReference type="InterPro" id="IPR000445">
    <property type="entry name" value="HhH_motif"/>
</dbReference>
<dbReference type="InterPro" id="IPR003651">
    <property type="entry name" value="Endonuclease3_FeS-loop_motif"/>
</dbReference>
<dbReference type="InterPro" id="IPR023170">
    <property type="entry name" value="HhH_base_excis_C"/>
</dbReference>
<evidence type="ECO:0000256" key="2">
    <source>
        <dbReference type="ARBA" id="ARBA00002933"/>
    </source>
</evidence>
<dbReference type="RefSeq" id="WP_068590202.1">
    <property type="nucleotide sequence ID" value="NZ_LRXL01000026.1"/>
</dbReference>
<dbReference type="STRING" id="1763537.ULVI_04570"/>
<dbReference type="AlphaFoldDB" id="A0A167IU66"/>
<dbReference type="InterPro" id="IPR005760">
    <property type="entry name" value="A/G_AdeGlyc_MutY"/>
</dbReference>
<dbReference type="PANTHER" id="PTHR42944:SF1">
    <property type="entry name" value="ADENINE DNA GLYCOSYLASE"/>
    <property type="match status" value="1"/>
</dbReference>
<name>A0A167IU66_9FLAO</name>
<evidence type="ECO:0000256" key="9">
    <source>
        <dbReference type="ARBA" id="ARBA00022801"/>
    </source>
</evidence>
<gene>
    <name evidence="16" type="ORF">ULVI_04570</name>
</gene>
<dbReference type="Pfam" id="PF00730">
    <property type="entry name" value="HhH-GPD"/>
    <property type="match status" value="1"/>
</dbReference>
<dbReference type="GO" id="GO:0034039">
    <property type="term" value="F:8-oxo-7,8-dihydroguanine DNA N-glycosylase activity"/>
    <property type="evidence" value="ECO:0007669"/>
    <property type="project" value="TreeGrafter"/>
</dbReference>
<dbReference type="Gene3D" id="1.10.1670.10">
    <property type="entry name" value="Helix-hairpin-Helix base-excision DNA repair enzymes (C-terminal)"/>
    <property type="match status" value="1"/>
</dbReference>
<dbReference type="PANTHER" id="PTHR42944">
    <property type="entry name" value="ADENINE DNA GLYCOSYLASE"/>
    <property type="match status" value="1"/>
</dbReference>
<dbReference type="Gene3D" id="1.10.340.30">
    <property type="entry name" value="Hypothetical protein, domain 2"/>
    <property type="match status" value="1"/>
</dbReference>
<keyword evidence="9" id="KW-0378">Hydrolase</keyword>
<dbReference type="CDD" id="cd03431">
    <property type="entry name" value="NUDIX_DNA_Glycosylase_C-MutY"/>
    <property type="match status" value="1"/>
</dbReference>
<evidence type="ECO:0000256" key="7">
    <source>
        <dbReference type="ARBA" id="ARBA00022723"/>
    </source>
</evidence>
<dbReference type="GO" id="GO:0006298">
    <property type="term" value="P:mismatch repair"/>
    <property type="evidence" value="ECO:0007669"/>
    <property type="project" value="TreeGrafter"/>
</dbReference>
<evidence type="ECO:0000256" key="13">
    <source>
        <dbReference type="ARBA" id="ARBA00023295"/>
    </source>
</evidence>
<dbReference type="EC" id="3.2.2.31" evidence="4 14"/>
<keyword evidence="7" id="KW-0479">Metal-binding</keyword>
<evidence type="ECO:0000256" key="14">
    <source>
        <dbReference type="RuleBase" id="RU365096"/>
    </source>
</evidence>
<dbReference type="InterPro" id="IPR029119">
    <property type="entry name" value="MutY_C"/>
</dbReference>
<comment type="similarity">
    <text evidence="3 14">Belongs to the Nth/MutY family.</text>
</comment>
<organism evidence="16 17">
    <name type="scientific">Cochleicola gelatinilyticus</name>
    <dbReference type="NCBI Taxonomy" id="1763537"/>
    <lineage>
        <taxon>Bacteria</taxon>
        <taxon>Pseudomonadati</taxon>
        <taxon>Bacteroidota</taxon>
        <taxon>Flavobacteriia</taxon>
        <taxon>Flavobacteriales</taxon>
        <taxon>Flavobacteriaceae</taxon>
        <taxon>Cochleicola</taxon>
    </lineage>
</organism>
<dbReference type="GO" id="GO:0006284">
    <property type="term" value="P:base-excision repair"/>
    <property type="evidence" value="ECO:0007669"/>
    <property type="project" value="UniProtKB-UniRule"/>
</dbReference>
<keyword evidence="11" id="KW-0411">Iron-sulfur</keyword>
<evidence type="ECO:0000256" key="4">
    <source>
        <dbReference type="ARBA" id="ARBA00012045"/>
    </source>
</evidence>
<evidence type="ECO:0000259" key="15">
    <source>
        <dbReference type="SMART" id="SM00478"/>
    </source>
</evidence>
<dbReference type="GO" id="GO:0035485">
    <property type="term" value="F:adenine/guanine mispair binding"/>
    <property type="evidence" value="ECO:0007669"/>
    <property type="project" value="TreeGrafter"/>
</dbReference>
<evidence type="ECO:0000256" key="5">
    <source>
        <dbReference type="ARBA" id="ARBA00022023"/>
    </source>
</evidence>
<dbReference type="FunFam" id="1.10.340.30:FF:000002">
    <property type="entry name" value="Adenine DNA glycosylase"/>
    <property type="match status" value="1"/>
</dbReference>
<dbReference type="GO" id="GO:0032357">
    <property type="term" value="F:oxidized purine DNA binding"/>
    <property type="evidence" value="ECO:0007669"/>
    <property type="project" value="TreeGrafter"/>
</dbReference>
<dbReference type="OrthoDB" id="9802365at2"/>
<dbReference type="GO" id="GO:0051539">
    <property type="term" value="F:4 iron, 4 sulfur cluster binding"/>
    <property type="evidence" value="ECO:0007669"/>
    <property type="project" value="UniProtKB-UniRule"/>
</dbReference>
<evidence type="ECO:0000256" key="10">
    <source>
        <dbReference type="ARBA" id="ARBA00023004"/>
    </source>
</evidence>
<evidence type="ECO:0000256" key="3">
    <source>
        <dbReference type="ARBA" id="ARBA00008343"/>
    </source>
</evidence>
<accession>A0A167IU66</accession>
<sequence>MNENAPFFSNKLISWYLENKRELPWRGTKDPYFIWLSEIMLQQTRVAQGMPYYFKFTETFPTVFDLAAASEAEVLKLWQGLGYYSRARNLHTTAKYIAYELNGRFPSTYKDLVALKGVGDYTASAIASICFSLPHAVVDGNVYRVLARVFGITTPINVSKGIKDFKVLAQKLLEESNPGTYNQAIMEFGARFCVPQNPECSRCIFKDECVAYNNGSVKEIPVKLKKVKVKKRFFNYLVFLSPDNTTQLIQRTQKGIWQQLYEFPLVETEKEVSLDVLKKETGFKTLVAGIQLQSVVLYKEDSVIHKLSHQHLYTRFWIVSVSEVKKNRVPISEIRDYPVPVLIQNFISEFSAFTN</sequence>
<dbReference type="InterPro" id="IPR044298">
    <property type="entry name" value="MIG/MutY"/>
</dbReference>
<dbReference type="CDD" id="cd00056">
    <property type="entry name" value="ENDO3c"/>
    <property type="match status" value="1"/>
</dbReference>
<comment type="function">
    <text evidence="2">Adenine glycosylase active on G-A mispairs. MutY also corrects error-prone DNA synthesis past GO lesions which are due to the oxidatively damaged form of guanine: 7,8-dihydro-8-oxoguanine (8-oxo-dGTP).</text>
</comment>
<evidence type="ECO:0000313" key="17">
    <source>
        <dbReference type="Proteomes" id="UP000077013"/>
    </source>
</evidence>
<feature type="domain" description="HhH-GPD" evidence="15">
    <location>
        <begin position="40"/>
        <end position="191"/>
    </location>
</feature>
<dbReference type="SUPFAM" id="SSF55811">
    <property type="entry name" value="Nudix"/>
    <property type="match status" value="1"/>
</dbReference>
<evidence type="ECO:0000256" key="12">
    <source>
        <dbReference type="ARBA" id="ARBA00023204"/>
    </source>
</evidence>
<dbReference type="Pfam" id="PF14815">
    <property type="entry name" value="NUDIX_4"/>
    <property type="match status" value="1"/>
</dbReference>
<reference evidence="16 17" key="1">
    <citation type="submission" date="2016-02" db="EMBL/GenBank/DDBJ databases">
        <title>Ulvibacter sp. LPB0005, isolated from Thais luteostoma.</title>
        <authorList>
            <person name="Shin S.-K."/>
            <person name="Yi H."/>
        </authorList>
    </citation>
    <scope>NUCLEOTIDE SEQUENCE [LARGE SCALE GENOMIC DNA]</scope>
    <source>
        <strain evidence="16 17">LPB0005</strain>
    </source>
</reference>
<dbReference type="SMART" id="SM00525">
    <property type="entry name" value="FES"/>
    <property type="match status" value="1"/>
</dbReference>
<dbReference type="InterPro" id="IPR015797">
    <property type="entry name" value="NUDIX_hydrolase-like_dom_sf"/>
</dbReference>
<dbReference type="GO" id="GO:0046872">
    <property type="term" value="F:metal ion binding"/>
    <property type="evidence" value="ECO:0007669"/>
    <property type="project" value="UniProtKB-UniRule"/>
</dbReference>
<dbReference type="InterPro" id="IPR003265">
    <property type="entry name" value="HhH-GPD_domain"/>
</dbReference>
<comment type="caution">
    <text evidence="16">The sequence shown here is derived from an EMBL/GenBank/DDBJ whole genome shotgun (WGS) entry which is preliminary data.</text>
</comment>